<dbReference type="Pfam" id="PF08447">
    <property type="entry name" value="PAS_3"/>
    <property type="match status" value="1"/>
</dbReference>
<dbReference type="CDD" id="cd00130">
    <property type="entry name" value="PAS"/>
    <property type="match status" value="2"/>
</dbReference>
<evidence type="ECO:0000256" key="3">
    <source>
        <dbReference type="ARBA" id="ARBA00022553"/>
    </source>
</evidence>
<feature type="domain" description="PAS" evidence="8">
    <location>
        <begin position="163"/>
        <end position="216"/>
    </location>
</feature>
<dbReference type="InterPro" id="IPR003594">
    <property type="entry name" value="HATPase_dom"/>
</dbReference>
<dbReference type="Pfam" id="PF13426">
    <property type="entry name" value="PAS_9"/>
    <property type="match status" value="1"/>
</dbReference>
<dbReference type="InterPro" id="IPR013655">
    <property type="entry name" value="PAS_fold_3"/>
</dbReference>
<evidence type="ECO:0000259" key="7">
    <source>
        <dbReference type="PROSITE" id="PS50110"/>
    </source>
</evidence>
<protein>
    <recommendedName>
        <fullName evidence="2">histidine kinase</fullName>
        <ecNumber evidence="2">2.7.13.3</ecNumber>
    </recommendedName>
</protein>
<dbReference type="CDD" id="cd00156">
    <property type="entry name" value="REC"/>
    <property type="match status" value="1"/>
</dbReference>
<dbReference type="InterPro" id="IPR000700">
    <property type="entry name" value="PAS-assoc_C"/>
</dbReference>
<dbReference type="PROSITE" id="PS50112">
    <property type="entry name" value="PAS"/>
    <property type="match status" value="2"/>
</dbReference>
<evidence type="ECO:0000259" key="9">
    <source>
        <dbReference type="PROSITE" id="PS50113"/>
    </source>
</evidence>
<dbReference type="Pfam" id="PF00072">
    <property type="entry name" value="Response_reg"/>
    <property type="match status" value="2"/>
</dbReference>
<keyword evidence="11" id="KW-1185">Reference proteome</keyword>
<dbReference type="EMBL" id="JARXHW010000004">
    <property type="protein sequence ID" value="MDQ8206435.1"/>
    <property type="molecule type" value="Genomic_DNA"/>
</dbReference>
<comment type="caution">
    <text evidence="10">The sequence shown here is derived from an EMBL/GenBank/DDBJ whole genome shotgun (WGS) entry which is preliminary data.</text>
</comment>
<comment type="catalytic activity">
    <reaction evidence="1">
        <text>ATP + protein L-histidine = ADP + protein N-phospho-L-histidine.</text>
        <dbReference type="EC" id="2.7.13.3"/>
    </reaction>
</comment>
<dbReference type="EC" id="2.7.13.3" evidence="2"/>
<dbReference type="InterPro" id="IPR000014">
    <property type="entry name" value="PAS"/>
</dbReference>
<evidence type="ECO:0000313" key="10">
    <source>
        <dbReference type="EMBL" id="MDQ8206435.1"/>
    </source>
</evidence>
<feature type="modified residue" description="4-aspartylphosphate" evidence="5">
    <location>
        <position position="837"/>
    </location>
</feature>
<feature type="domain" description="Histidine kinase" evidence="6">
    <location>
        <begin position="541"/>
        <end position="766"/>
    </location>
</feature>
<dbReference type="PANTHER" id="PTHR45339:SF1">
    <property type="entry name" value="HYBRID SIGNAL TRANSDUCTION HISTIDINE KINASE J"/>
    <property type="match status" value="1"/>
</dbReference>
<dbReference type="SMART" id="SM00086">
    <property type="entry name" value="PAC"/>
    <property type="match status" value="3"/>
</dbReference>
<dbReference type="CDD" id="cd17546">
    <property type="entry name" value="REC_hyHK_CKI1_RcsC-like"/>
    <property type="match status" value="1"/>
</dbReference>
<evidence type="ECO:0000256" key="4">
    <source>
        <dbReference type="ARBA" id="ARBA00023012"/>
    </source>
</evidence>
<feature type="domain" description="PAS" evidence="8">
    <location>
        <begin position="267"/>
        <end position="342"/>
    </location>
</feature>
<dbReference type="InterPro" id="IPR001789">
    <property type="entry name" value="Sig_transdc_resp-reg_receiver"/>
</dbReference>
<dbReference type="Gene3D" id="3.40.50.2300">
    <property type="match status" value="2"/>
</dbReference>
<dbReference type="SMART" id="SM00387">
    <property type="entry name" value="HATPase_c"/>
    <property type="match status" value="1"/>
</dbReference>
<feature type="domain" description="Response regulatory" evidence="7">
    <location>
        <begin position="788"/>
        <end position="905"/>
    </location>
</feature>
<proteinExistence type="predicted"/>
<dbReference type="CDD" id="cd16922">
    <property type="entry name" value="HATPase_EvgS-ArcB-TorS-like"/>
    <property type="match status" value="1"/>
</dbReference>
<reference evidence="10 11" key="1">
    <citation type="submission" date="2023-04" db="EMBL/GenBank/DDBJ databases">
        <title>A novel bacteria isolated from coastal sediment.</title>
        <authorList>
            <person name="Liu X.-J."/>
            <person name="Du Z.-J."/>
        </authorList>
    </citation>
    <scope>NUCLEOTIDE SEQUENCE [LARGE SCALE GENOMIC DNA]</scope>
    <source>
        <strain evidence="10 11">SDUM461003</strain>
    </source>
</reference>
<dbReference type="NCBIfam" id="TIGR00229">
    <property type="entry name" value="sensory_box"/>
    <property type="match status" value="2"/>
</dbReference>
<feature type="domain" description="PAC" evidence="9">
    <location>
        <begin position="343"/>
        <end position="397"/>
    </location>
</feature>
<dbReference type="Gene3D" id="3.30.450.20">
    <property type="entry name" value="PAS domain"/>
    <property type="match status" value="3"/>
</dbReference>
<feature type="modified residue" description="4-aspartylphosphate" evidence="5">
    <location>
        <position position="59"/>
    </location>
</feature>
<dbReference type="InterPro" id="IPR035965">
    <property type="entry name" value="PAS-like_dom_sf"/>
</dbReference>
<dbReference type="PROSITE" id="PS50113">
    <property type="entry name" value="PAC"/>
    <property type="match status" value="1"/>
</dbReference>
<dbReference type="SMART" id="SM00388">
    <property type="entry name" value="HisKA"/>
    <property type="match status" value="1"/>
</dbReference>
<dbReference type="InterPro" id="IPR001610">
    <property type="entry name" value="PAC"/>
</dbReference>
<dbReference type="InterPro" id="IPR036890">
    <property type="entry name" value="HATPase_C_sf"/>
</dbReference>
<gene>
    <name evidence="10" type="ORF">QEH52_02865</name>
</gene>
<keyword evidence="3 5" id="KW-0597">Phosphoprotein</keyword>
<keyword evidence="4" id="KW-0902">Two-component regulatory system</keyword>
<feature type="domain" description="Response regulatory" evidence="7">
    <location>
        <begin position="6"/>
        <end position="127"/>
    </location>
</feature>
<dbReference type="SMART" id="SM00448">
    <property type="entry name" value="REC"/>
    <property type="match status" value="2"/>
</dbReference>
<dbReference type="InterPro" id="IPR011006">
    <property type="entry name" value="CheY-like_superfamily"/>
</dbReference>
<dbReference type="Pfam" id="PF02518">
    <property type="entry name" value="HATPase_c"/>
    <property type="match status" value="1"/>
</dbReference>
<dbReference type="Gene3D" id="3.30.565.10">
    <property type="entry name" value="Histidine kinase-like ATPase, C-terminal domain"/>
    <property type="match status" value="1"/>
</dbReference>
<dbReference type="SUPFAM" id="SSF55785">
    <property type="entry name" value="PYP-like sensor domain (PAS domain)"/>
    <property type="match status" value="3"/>
</dbReference>
<dbReference type="InterPro" id="IPR036097">
    <property type="entry name" value="HisK_dim/P_sf"/>
</dbReference>
<dbReference type="PROSITE" id="PS50109">
    <property type="entry name" value="HIS_KIN"/>
    <property type="match status" value="1"/>
</dbReference>
<dbReference type="Pfam" id="PF00512">
    <property type="entry name" value="HisKA"/>
    <property type="match status" value="1"/>
</dbReference>
<dbReference type="PRINTS" id="PR00344">
    <property type="entry name" value="BCTRLSENSOR"/>
</dbReference>
<dbReference type="PANTHER" id="PTHR45339">
    <property type="entry name" value="HYBRID SIGNAL TRANSDUCTION HISTIDINE KINASE J"/>
    <property type="match status" value="1"/>
</dbReference>
<dbReference type="InterPro" id="IPR003661">
    <property type="entry name" value="HisK_dim/P_dom"/>
</dbReference>
<sequence>MSSPISIVLIEDSEDDYILTEEALSEGLAGTDYSLQWLDHAPDPDLFLEQYDPDVILIDYSLGAVNGVDFARDIRERNAFVSIILLTGLSARVFEEVDQQVEGVGISDFFPKKEVSGATLSRSVRYAYENSIQRRQLQEQAATIEDILLRTEVVMWRESKLSDQEGWECFCSDSIQKLSGYSKQEFIRRRMQLIDLVAASDCERVRKAYSEAPSGELKLRYRIICYDQSERWVEETRETIRDPDSGEILKVVGCLRDITREIESESMQQLMAKSLDQSSDAILITDANLERPGPKILYVNKAICRMSGYSESELLGQSPRIFQGPKTNRKVLNRLRSKLLAGDNFQGMTTNYRKDGSEYILSWRISPVVDSSGQVTHYVSTQTNVTQEIRQREKLKEQENFLSEIGSMAKVGGWRYRKSTDHLYWTDQIYEIHAMPVGTPISIDDALSLYSKVDQLALKNAWHTCLDEGVPYGLTLEMRDRRGEHKWCHTQGVPMWVNGEIEGVWGVCQDVTESRKRSLELEQALRDANHANEAKNQFLMMMSHELRTPLNPIIGFAELMLSETTDPEQCAFLKQIQFSATHLVELIGEILDIASIESGRIKLESKAFSVSALIHEIIEMFQPSAQEKALSLEYLDAAHGDSDTPLICVGDESKIRQILINLLNNAIKFTHEGTVRVELLPPALNASEVDVTVLVRDTGIGIRAENLDSIFDRFYQVDQSASRKYEGQGIGLNLCRELAELMGGTIHVGSEFGVGSVFTLKLKLPRHVPEGPEPRSEGANTCLEERGQVLVVEDDAMNRLVISELLQSLSITHVLAEDGFEALHYIESERFYLVLMDIQMPKLNGIETTRRIRSGTSPNSHVPIVALSAHVVDDIKKEAIEVGMNDFLEKPITLSKLRTFFEQTLF</sequence>
<evidence type="ECO:0000256" key="1">
    <source>
        <dbReference type="ARBA" id="ARBA00000085"/>
    </source>
</evidence>
<dbReference type="SMART" id="SM00091">
    <property type="entry name" value="PAS"/>
    <property type="match status" value="2"/>
</dbReference>
<evidence type="ECO:0000313" key="11">
    <source>
        <dbReference type="Proteomes" id="UP001225316"/>
    </source>
</evidence>
<dbReference type="SUPFAM" id="SSF47384">
    <property type="entry name" value="Homodimeric domain of signal transducing histidine kinase"/>
    <property type="match status" value="1"/>
</dbReference>
<dbReference type="Proteomes" id="UP001225316">
    <property type="component" value="Unassembled WGS sequence"/>
</dbReference>
<dbReference type="CDD" id="cd00082">
    <property type="entry name" value="HisKA"/>
    <property type="match status" value="1"/>
</dbReference>
<dbReference type="RefSeq" id="WP_308948505.1">
    <property type="nucleotide sequence ID" value="NZ_JARXHW010000004.1"/>
</dbReference>
<dbReference type="SUPFAM" id="SSF52172">
    <property type="entry name" value="CheY-like"/>
    <property type="match status" value="2"/>
</dbReference>
<evidence type="ECO:0000259" key="8">
    <source>
        <dbReference type="PROSITE" id="PS50112"/>
    </source>
</evidence>
<dbReference type="PROSITE" id="PS50110">
    <property type="entry name" value="RESPONSE_REGULATORY"/>
    <property type="match status" value="2"/>
</dbReference>
<dbReference type="SUPFAM" id="SSF55874">
    <property type="entry name" value="ATPase domain of HSP90 chaperone/DNA topoisomerase II/histidine kinase"/>
    <property type="match status" value="1"/>
</dbReference>
<evidence type="ECO:0000259" key="6">
    <source>
        <dbReference type="PROSITE" id="PS50109"/>
    </source>
</evidence>
<dbReference type="Gene3D" id="1.10.287.130">
    <property type="match status" value="1"/>
</dbReference>
<dbReference type="InterPro" id="IPR004358">
    <property type="entry name" value="Sig_transdc_His_kin-like_C"/>
</dbReference>
<dbReference type="InterPro" id="IPR005467">
    <property type="entry name" value="His_kinase_dom"/>
</dbReference>
<evidence type="ECO:0000256" key="5">
    <source>
        <dbReference type="PROSITE-ProRule" id="PRU00169"/>
    </source>
</evidence>
<accession>A0ABU1ATG4</accession>
<organism evidence="10 11">
    <name type="scientific">Thalassobacterium maritimum</name>
    <dbReference type="NCBI Taxonomy" id="3041265"/>
    <lineage>
        <taxon>Bacteria</taxon>
        <taxon>Pseudomonadati</taxon>
        <taxon>Verrucomicrobiota</taxon>
        <taxon>Opitutia</taxon>
        <taxon>Puniceicoccales</taxon>
        <taxon>Coraliomargaritaceae</taxon>
        <taxon>Thalassobacterium</taxon>
    </lineage>
</organism>
<evidence type="ECO:0000256" key="2">
    <source>
        <dbReference type="ARBA" id="ARBA00012438"/>
    </source>
</evidence>
<name>A0ABU1ATG4_9BACT</name>